<organism evidence="8 9">
    <name type="scientific">Holothuria leucospilota</name>
    <name type="common">Black long sea cucumber</name>
    <name type="synonym">Mertensiothuria leucospilota</name>
    <dbReference type="NCBI Taxonomy" id="206669"/>
    <lineage>
        <taxon>Eukaryota</taxon>
        <taxon>Metazoa</taxon>
        <taxon>Echinodermata</taxon>
        <taxon>Eleutherozoa</taxon>
        <taxon>Echinozoa</taxon>
        <taxon>Holothuroidea</taxon>
        <taxon>Aspidochirotacea</taxon>
        <taxon>Aspidochirotida</taxon>
        <taxon>Holothuriidae</taxon>
        <taxon>Holothuria</taxon>
    </lineage>
</organism>
<dbReference type="InterPro" id="IPR001368">
    <property type="entry name" value="TNFR/NGFR_Cys_rich_reg"/>
</dbReference>
<keyword evidence="4" id="KW-0472">Membrane</keyword>
<keyword evidence="2" id="KW-1015">Disulfide bond</keyword>
<dbReference type="CDD" id="cd00185">
    <property type="entry name" value="TNFRSF"/>
    <property type="match status" value="1"/>
</dbReference>
<dbReference type="Pfam" id="PF02494">
    <property type="entry name" value="HYR"/>
    <property type="match status" value="1"/>
</dbReference>
<feature type="compositionally biased region" description="Polar residues" evidence="3">
    <location>
        <begin position="419"/>
        <end position="438"/>
    </location>
</feature>
<dbReference type="Gene3D" id="2.10.50.10">
    <property type="entry name" value="Tumor Necrosis Factor Receptor, subunit A, domain 2"/>
    <property type="match status" value="1"/>
</dbReference>
<dbReference type="InterPro" id="IPR003410">
    <property type="entry name" value="HYR_dom"/>
</dbReference>
<comment type="caution">
    <text evidence="2">Lacks conserved residue(s) required for the propagation of feature annotation.</text>
</comment>
<sequence length="584" mass="64912">MNVWIVQLVFISLIQLPVDIVHSVEENCYRGDLYDYDNPCFGDPGQPEKLDLCPAGQKLAERCTERCDFCESGTFSDSFNNCFNCKPCLTECPKGQVITEQCTPSRDAVCACPPQECTTTPPVTCEPCPVITQCPTVPKQTDEPVTRSEPGVPLVFTRNCPPDIKKWTDDNKTKKSVSWNEPKATPGSTIVHQSYKPGHYFPIGHFEAAYVFANNSGVTIACSFSISVAAPTSTTSQPVSDPEGDHLILYVVAFIGGVVFTIVILALLYCCYRTKSFCLKIMCPHHEEKADKEKGEEECQEFLPRGDNGYDGGVNQNDRNHIPPAQVNQDSHQGAASRQAEAGGGCNGNQDHDIEMDVFKEKDKETESENNSQNGRSGASDVGQTDGGQQDDITIQDATQQSPSTSYSSGQRVVLPLENSTSTSHDTPSQLEPSSNQVGGEPDFVTNTSPRSLRAAGSTSLPPYENVATTLKNPVVDVSDEDIEMLADIVANNERYYHRKDTFLRYFVGYTEMNKIAETLEKSDRNTQLVHYLHRGWLQVTRFRKRSDLAAIIRKFDTSLEQEFIRRINEQEEFIRCINEQNES</sequence>
<dbReference type="Proteomes" id="UP001152320">
    <property type="component" value="Chromosome 21"/>
</dbReference>
<dbReference type="AlphaFoldDB" id="A0A9Q0YN59"/>
<name>A0A9Q0YN59_HOLLE</name>
<dbReference type="SMART" id="SM00208">
    <property type="entry name" value="TNFR"/>
    <property type="match status" value="1"/>
</dbReference>
<evidence type="ECO:0000256" key="1">
    <source>
        <dbReference type="ARBA" id="ARBA00022737"/>
    </source>
</evidence>
<feature type="repeat" description="TNFR-Cys" evidence="2">
    <location>
        <begin position="69"/>
        <end position="110"/>
    </location>
</feature>
<feature type="chain" id="PRO_5040424669" evidence="5">
    <location>
        <begin position="24"/>
        <end position="584"/>
    </location>
</feature>
<feature type="region of interest" description="Disordered" evidence="3">
    <location>
        <begin position="289"/>
        <end position="390"/>
    </location>
</feature>
<protein>
    <submittedName>
        <fullName evidence="8">Uncharacterized protein</fullName>
    </submittedName>
</protein>
<comment type="caution">
    <text evidence="8">The sequence shown here is derived from an EMBL/GenBank/DDBJ whole genome shotgun (WGS) entry which is preliminary data.</text>
</comment>
<feature type="signal peptide" evidence="5">
    <location>
        <begin position="1"/>
        <end position="23"/>
    </location>
</feature>
<evidence type="ECO:0000256" key="3">
    <source>
        <dbReference type="SAM" id="MobiDB-lite"/>
    </source>
</evidence>
<dbReference type="PANTHER" id="PTHR24273">
    <property type="entry name" value="FI04643P-RELATED"/>
    <property type="match status" value="1"/>
</dbReference>
<feature type="compositionally biased region" description="Basic and acidic residues" evidence="3">
    <location>
        <begin position="350"/>
        <end position="367"/>
    </location>
</feature>
<keyword evidence="4" id="KW-0812">Transmembrane</keyword>
<accession>A0A9Q0YN59</accession>
<keyword evidence="4" id="KW-1133">Transmembrane helix</keyword>
<feature type="disulfide bond" evidence="2">
    <location>
        <begin position="92"/>
        <end position="110"/>
    </location>
</feature>
<feature type="compositionally biased region" description="Polar residues" evidence="3">
    <location>
        <begin position="326"/>
        <end position="336"/>
    </location>
</feature>
<evidence type="ECO:0000256" key="4">
    <source>
        <dbReference type="SAM" id="Phobius"/>
    </source>
</evidence>
<dbReference type="EMBL" id="JAIZAY010000021">
    <property type="protein sequence ID" value="KAJ8021946.1"/>
    <property type="molecule type" value="Genomic_DNA"/>
</dbReference>
<feature type="transmembrane region" description="Helical" evidence="4">
    <location>
        <begin position="247"/>
        <end position="272"/>
    </location>
</feature>
<keyword evidence="9" id="KW-1185">Reference proteome</keyword>
<dbReference type="Pfam" id="PF00020">
    <property type="entry name" value="TNFR_c6"/>
    <property type="match status" value="1"/>
</dbReference>
<feature type="domain" description="TNFR-Cys" evidence="6">
    <location>
        <begin position="69"/>
        <end position="110"/>
    </location>
</feature>
<proteinExistence type="predicted"/>
<evidence type="ECO:0000313" key="9">
    <source>
        <dbReference type="Proteomes" id="UP001152320"/>
    </source>
</evidence>
<feature type="disulfide bond" evidence="2">
    <location>
        <begin position="70"/>
        <end position="85"/>
    </location>
</feature>
<feature type="domain" description="HYR" evidence="7">
    <location>
        <begin position="148"/>
        <end position="230"/>
    </location>
</feature>
<feature type="region of interest" description="Disordered" evidence="3">
    <location>
        <begin position="419"/>
        <end position="461"/>
    </location>
</feature>
<evidence type="ECO:0000256" key="2">
    <source>
        <dbReference type="PROSITE-ProRule" id="PRU00206"/>
    </source>
</evidence>
<reference evidence="8" key="1">
    <citation type="submission" date="2021-10" db="EMBL/GenBank/DDBJ databases">
        <title>Tropical sea cucumber genome reveals ecological adaptation and Cuvierian tubules defense mechanism.</title>
        <authorList>
            <person name="Chen T."/>
        </authorList>
    </citation>
    <scope>NUCLEOTIDE SEQUENCE</scope>
    <source>
        <strain evidence="8">Nanhai2018</strain>
        <tissue evidence="8">Muscle</tissue>
    </source>
</reference>
<evidence type="ECO:0000259" key="6">
    <source>
        <dbReference type="PROSITE" id="PS50050"/>
    </source>
</evidence>
<evidence type="ECO:0000256" key="5">
    <source>
        <dbReference type="SAM" id="SignalP"/>
    </source>
</evidence>
<evidence type="ECO:0000313" key="8">
    <source>
        <dbReference type="EMBL" id="KAJ8021946.1"/>
    </source>
</evidence>
<keyword evidence="1" id="KW-0677">Repeat</keyword>
<dbReference type="PROSITE" id="PS50050">
    <property type="entry name" value="TNFR_NGFR_2"/>
    <property type="match status" value="1"/>
</dbReference>
<dbReference type="InterPro" id="IPR017900">
    <property type="entry name" value="4Fe4S_Fe_S_CS"/>
</dbReference>
<feature type="compositionally biased region" description="Polar residues" evidence="3">
    <location>
        <begin position="445"/>
        <end position="461"/>
    </location>
</feature>
<dbReference type="PROSITE" id="PS00652">
    <property type="entry name" value="TNFR_NGFR_1"/>
    <property type="match status" value="1"/>
</dbReference>
<keyword evidence="5" id="KW-0732">Signal</keyword>
<dbReference type="PROSITE" id="PS00198">
    <property type="entry name" value="4FE4S_FER_1"/>
    <property type="match status" value="1"/>
</dbReference>
<dbReference type="PANTHER" id="PTHR24273:SF32">
    <property type="entry name" value="HYALIN"/>
    <property type="match status" value="1"/>
</dbReference>
<dbReference type="PROSITE" id="PS50825">
    <property type="entry name" value="HYR"/>
    <property type="match status" value="1"/>
</dbReference>
<gene>
    <name evidence="8" type="ORF">HOLleu_39292</name>
</gene>
<evidence type="ECO:0000259" key="7">
    <source>
        <dbReference type="PROSITE" id="PS50825"/>
    </source>
</evidence>